<name>A0A5B7E1M4_PORTR</name>
<evidence type="ECO:0000313" key="1">
    <source>
        <dbReference type="EMBL" id="MPC27658.1"/>
    </source>
</evidence>
<evidence type="ECO:0000313" key="2">
    <source>
        <dbReference type="Proteomes" id="UP000324222"/>
    </source>
</evidence>
<gene>
    <name evidence="1" type="ORF">E2C01_020835</name>
</gene>
<dbReference type="Proteomes" id="UP000324222">
    <property type="component" value="Unassembled WGS sequence"/>
</dbReference>
<dbReference type="AlphaFoldDB" id="A0A5B7E1M4"/>
<sequence>MVITEMKQLTGLRRVLPESFKYFSTSLQPFPASSRSSFSGCLLITRSHVLQSSFSNSHFTISSEPALTA</sequence>
<organism evidence="1 2">
    <name type="scientific">Portunus trituberculatus</name>
    <name type="common">Swimming crab</name>
    <name type="synonym">Neptunus trituberculatus</name>
    <dbReference type="NCBI Taxonomy" id="210409"/>
    <lineage>
        <taxon>Eukaryota</taxon>
        <taxon>Metazoa</taxon>
        <taxon>Ecdysozoa</taxon>
        <taxon>Arthropoda</taxon>
        <taxon>Crustacea</taxon>
        <taxon>Multicrustacea</taxon>
        <taxon>Malacostraca</taxon>
        <taxon>Eumalacostraca</taxon>
        <taxon>Eucarida</taxon>
        <taxon>Decapoda</taxon>
        <taxon>Pleocyemata</taxon>
        <taxon>Brachyura</taxon>
        <taxon>Eubrachyura</taxon>
        <taxon>Portunoidea</taxon>
        <taxon>Portunidae</taxon>
        <taxon>Portuninae</taxon>
        <taxon>Portunus</taxon>
    </lineage>
</organism>
<comment type="caution">
    <text evidence="1">The sequence shown here is derived from an EMBL/GenBank/DDBJ whole genome shotgun (WGS) entry which is preliminary data.</text>
</comment>
<proteinExistence type="predicted"/>
<accession>A0A5B7E1M4</accession>
<keyword evidence="2" id="KW-1185">Reference proteome</keyword>
<reference evidence="1 2" key="1">
    <citation type="submission" date="2019-05" db="EMBL/GenBank/DDBJ databases">
        <title>Another draft genome of Portunus trituberculatus and its Hox gene families provides insights of decapod evolution.</title>
        <authorList>
            <person name="Jeong J.-H."/>
            <person name="Song I."/>
            <person name="Kim S."/>
            <person name="Choi T."/>
            <person name="Kim D."/>
            <person name="Ryu S."/>
            <person name="Kim W."/>
        </authorList>
    </citation>
    <scope>NUCLEOTIDE SEQUENCE [LARGE SCALE GENOMIC DNA]</scope>
    <source>
        <tissue evidence="1">Muscle</tissue>
    </source>
</reference>
<protein>
    <submittedName>
        <fullName evidence="1">Uncharacterized protein</fullName>
    </submittedName>
</protein>
<dbReference type="EMBL" id="VSRR010001783">
    <property type="protein sequence ID" value="MPC27658.1"/>
    <property type="molecule type" value="Genomic_DNA"/>
</dbReference>